<name>A0AAW9D5G9_BURTH</name>
<organism evidence="1 2">
    <name type="scientific">Burkholderia thailandensis</name>
    <dbReference type="NCBI Taxonomy" id="57975"/>
    <lineage>
        <taxon>Bacteria</taxon>
        <taxon>Pseudomonadati</taxon>
        <taxon>Pseudomonadota</taxon>
        <taxon>Betaproteobacteria</taxon>
        <taxon>Burkholderiales</taxon>
        <taxon>Burkholderiaceae</taxon>
        <taxon>Burkholderia</taxon>
        <taxon>pseudomallei group</taxon>
    </lineage>
</organism>
<reference evidence="1" key="1">
    <citation type="submission" date="2018-08" db="EMBL/GenBank/DDBJ databases">
        <title>Identification of Burkholderia cepacia strains that express a Burkholderia pseudomallei-like capsular polysaccharide.</title>
        <authorList>
            <person name="Burtnick M.N."/>
            <person name="Vongsouvath M."/>
            <person name="Newton P."/>
            <person name="Wuthiekanun V."/>
            <person name="Limmathurotsakul D."/>
            <person name="Brett P.J."/>
            <person name="Chantratita N."/>
            <person name="Dance D.A."/>
        </authorList>
    </citation>
    <scope>NUCLEOTIDE SEQUENCE</scope>
    <source>
        <strain evidence="1">SBXCC001</strain>
    </source>
</reference>
<accession>A0AAW9D5G9</accession>
<dbReference type="Proteomes" id="UP001272137">
    <property type="component" value="Unassembled WGS sequence"/>
</dbReference>
<gene>
    <name evidence="1" type="ORF">C7S16_2080</name>
</gene>
<comment type="caution">
    <text evidence="1">The sequence shown here is derived from an EMBL/GenBank/DDBJ whole genome shotgun (WGS) entry which is preliminary data.</text>
</comment>
<sequence length="65" mass="7065">MTPWADARPAHGRAFDASRIADRGSRVASCELRIANCELRRSACGPWREARRFGAFPFVAGACAA</sequence>
<protein>
    <submittedName>
        <fullName evidence="1">Uncharacterized protein</fullName>
    </submittedName>
</protein>
<evidence type="ECO:0000313" key="1">
    <source>
        <dbReference type="EMBL" id="MDW9257114.1"/>
    </source>
</evidence>
<proteinExistence type="predicted"/>
<dbReference type="EMBL" id="QXCT01000002">
    <property type="protein sequence ID" value="MDW9257114.1"/>
    <property type="molecule type" value="Genomic_DNA"/>
</dbReference>
<evidence type="ECO:0000313" key="2">
    <source>
        <dbReference type="Proteomes" id="UP001272137"/>
    </source>
</evidence>
<dbReference type="AlphaFoldDB" id="A0AAW9D5G9"/>